<dbReference type="CDD" id="cd07247">
    <property type="entry name" value="SgaA_N_like"/>
    <property type="match status" value="2"/>
</dbReference>
<sequence length="258" mass="27657">MSEPQFAPIGHFCWPELATTDIAAAKAYYGTLFGWSAFDVPSAMGNYTIFRAGDLDAAAGYQMGPQQSAPPHWNSYVVVESADRSCARAQELGAQVLMAPTDIPDVGRMAFMRDPDGASLALWQSGKHRGAGLFGRPGGLCWTELYSRDTAASIAFYTALFGWRAVTKNDFGMTYTEFHAGEAPIGGMMGMEGPEWEGVPSAWMPYIAVKDADEAAAALARMGGVCLVPPKDIPTVGRFGVAKDPQGAVIAFIKLLER</sequence>
<evidence type="ECO:0000259" key="1">
    <source>
        <dbReference type="PROSITE" id="PS51819"/>
    </source>
</evidence>
<dbReference type="PROSITE" id="PS51819">
    <property type="entry name" value="VOC"/>
    <property type="match status" value="2"/>
</dbReference>
<dbReference type="Gene3D" id="3.10.180.10">
    <property type="entry name" value="2,3-Dihydroxybiphenyl 1,2-Dioxygenase, domain 1"/>
    <property type="match status" value="2"/>
</dbReference>
<dbReference type="SUPFAM" id="SSF54593">
    <property type="entry name" value="Glyoxalase/Bleomycin resistance protein/Dihydroxybiphenyl dioxygenase"/>
    <property type="match status" value="2"/>
</dbReference>
<evidence type="ECO:0000313" key="2">
    <source>
        <dbReference type="EMBL" id="GLH71658.1"/>
    </source>
</evidence>
<dbReference type="Proteomes" id="UP001165069">
    <property type="component" value="Unassembled WGS sequence"/>
</dbReference>
<feature type="domain" description="VOC" evidence="1">
    <location>
        <begin position="139"/>
        <end position="255"/>
    </location>
</feature>
<proteinExistence type="predicted"/>
<dbReference type="InterPro" id="IPR004360">
    <property type="entry name" value="Glyas_Fos-R_dOase_dom"/>
</dbReference>
<dbReference type="InterPro" id="IPR052164">
    <property type="entry name" value="Anthracycline_SecMetBiosynth"/>
</dbReference>
<keyword evidence="3" id="KW-1185">Reference proteome</keyword>
<accession>A0ABQ5QAN6</accession>
<dbReference type="Pfam" id="PF00903">
    <property type="entry name" value="Glyoxalase"/>
    <property type="match status" value="2"/>
</dbReference>
<dbReference type="EMBL" id="BSDE01000001">
    <property type="protein sequence ID" value="GLH71658.1"/>
    <property type="molecule type" value="Genomic_DNA"/>
</dbReference>
<feature type="domain" description="VOC" evidence="1">
    <location>
        <begin position="11"/>
        <end position="125"/>
    </location>
</feature>
<evidence type="ECO:0000313" key="3">
    <source>
        <dbReference type="Proteomes" id="UP001165069"/>
    </source>
</evidence>
<dbReference type="PANTHER" id="PTHR33993:SF14">
    <property type="entry name" value="GB|AAF24581.1"/>
    <property type="match status" value="1"/>
</dbReference>
<dbReference type="InterPro" id="IPR029068">
    <property type="entry name" value="Glyas_Bleomycin-R_OHBP_Dase"/>
</dbReference>
<comment type="caution">
    <text evidence="2">The sequence shown here is derived from an EMBL/GenBank/DDBJ whole genome shotgun (WGS) entry which is preliminary data.</text>
</comment>
<gene>
    <name evidence="2" type="primary">cfp32</name>
    <name evidence="2" type="ORF">GETHLI_01600</name>
</gene>
<dbReference type="InterPro" id="IPR037523">
    <property type="entry name" value="VOC_core"/>
</dbReference>
<reference evidence="2 3" key="1">
    <citation type="journal article" date="2023" name="Antonie Van Leeuwenhoek">
        <title>Mesoterricola silvestris gen. nov., sp. nov., Mesoterricola sediminis sp. nov., Geothrix oryzae sp. nov., Geothrix edaphica sp. nov., Geothrix rubra sp. nov., and Geothrix limicola sp. nov., six novel members of Acidobacteriota isolated from soils.</title>
        <authorList>
            <person name="Itoh H."/>
            <person name="Sugisawa Y."/>
            <person name="Mise K."/>
            <person name="Xu Z."/>
            <person name="Kuniyasu M."/>
            <person name="Ushijima N."/>
            <person name="Kawano K."/>
            <person name="Kobayashi E."/>
            <person name="Shiratori Y."/>
            <person name="Masuda Y."/>
            <person name="Senoo K."/>
        </authorList>
    </citation>
    <scope>NUCLEOTIDE SEQUENCE [LARGE SCALE GENOMIC DNA]</scope>
    <source>
        <strain evidence="2 3">Red804</strain>
    </source>
</reference>
<organism evidence="2 3">
    <name type="scientific">Geothrix limicola</name>
    <dbReference type="NCBI Taxonomy" id="2927978"/>
    <lineage>
        <taxon>Bacteria</taxon>
        <taxon>Pseudomonadati</taxon>
        <taxon>Acidobacteriota</taxon>
        <taxon>Holophagae</taxon>
        <taxon>Holophagales</taxon>
        <taxon>Holophagaceae</taxon>
        <taxon>Geothrix</taxon>
    </lineage>
</organism>
<protein>
    <submittedName>
        <fullName evidence="2">Glyoxylase CFP32</fullName>
    </submittedName>
</protein>
<dbReference type="RefSeq" id="WP_285569011.1">
    <property type="nucleotide sequence ID" value="NZ_BSDE01000001.1"/>
</dbReference>
<name>A0ABQ5QAN6_9BACT</name>
<dbReference type="PANTHER" id="PTHR33993">
    <property type="entry name" value="GLYOXALASE-RELATED"/>
    <property type="match status" value="1"/>
</dbReference>